<accession>A0ACB8D0H3</accession>
<evidence type="ECO:0000313" key="2">
    <source>
        <dbReference type="Proteomes" id="UP000821865"/>
    </source>
</evidence>
<keyword evidence="2" id="KW-1185">Reference proteome</keyword>
<dbReference type="EMBL" id="CM023473">
    <property type="protein sequence ID" value="KAH7954864.1"/>
    <property type="molecule type" value="Genomic_DNA"/>
</dbReference>
<protein>
    <submittedName>
        <fullName evidence="1">Uncharacterized protein</fullName>
    </submittedName>
</protein>
<dbReference type="Proteomes" id="UP000821865">
    <property type="component" value="Chromosome 4"/>
</dbReference>
<evidence type="ECO:0000313" key="1">
    <source>
        <dbReference type="EMBL" id="KAH7954864.1"/>
    </source>
</evidence>
<gene>
    <name evidence="1" type="ORF">HPB49_022328</name>
</gene>
<organism evidence="1 2">
    <name type="scientific">Dermacentor silvarum</name>
    <name type="common">Tick</name>
    <dbReference type="NCBI Taxonomy" id="543639"/>
    <lineage>
        <taxon>Eukaryota</taxon>
        <taxon>Metazoa</taxon>
        <taxon>Ecdysozoa</taxon>
        <taxon>Arthropoda</taxon>
        <taxon>Chelicerata</taxon>
        <taxon>Arachnida</taxon>
        <taxon>Acari</taxon>
        <taxon>Parasitiformes</taxon>
        <taxon>Ixodida</taxon>
        <taxon>Ixodoidea</taxon>
        <taxon>Ixodidae</taxon>
        <taxon>Rhipicephalinae</taxon>
        <taxon>Dermacentor</taxon>
    </lineage>
</organism>
<sequence>MAARHAMAKTLSSVPMLFWLRGILSSYLFDKSRLRSPIRYEPRADYVFVVGFPKTGTTWLHFVQQRLIKHASETQAQSAAACGPAVSFLKYADGDKIQALSRPRTVIKMHLPYEKVRFSEQARYLNISFNFMGIISFSVLDSAVRGKRLDASFIREAAQAHNE</sequence>
<reference evidence="1" key="1">
    <citation type="submission" date="2020-05" db="EMBL/GenBank/DDBJ databases">
        <title>Large-scale comparative analyses of tick genomes elucidate their genetic diversity and vector capacities.</title>
        <authorList>
            <person name="Jia N."/>
            <person name="Wang J."/>
            <person name="Shi W."/>
            <person name="Du L."/>
            <person name="Sun Y."/>
            <person name="Zhan W."/>
            <person name="Jiang J."/>
            <person name="Wang Q."/>
            <person name="Zhang B."/>
            <person name="Ji P."/>
            <person name="Sakyi L.B."/>
            <person name="Cui X."/>
            <person name="Yuan T."/>
            <person name="Jiang B."/>
            <person name="Yang W."/>
            <person name="Lam T.T.-Y."/>
            <person name="Chang Q."/>
            <person name="Ding S."/>
            <person name="Wang X."/>
            <person name="Zhu J."/>
            <person name="Ruan X."/>
            <person name="Zhao L."/>
            <person name="Wei J."/>
            <person name="Que T."/>
            <person name="Du C."/>
            <person name="Cheng J."/>
            <person name="Dai P."/>
            <person name="Han X."/>
            <person name="Huang E."/>
            <person name="Gao Y."/>
            <person name="Liu J."/>
            <person name="Shao H."/>
            <person name="Ye R."/>
            <person name="Li L."/>
            <person name="Wei W."/>
            <person name="Wang X."/>
            <person name="Wang C."/>
            <person name="Yang T."/>
            <person name="Huo Q."/>
            <person name="Li W."/>
            <person name="Guo W."/>
            <person name="Chen H."/>
            <person name="Zhou L."/>
            <person name="Ni X."/>
            <person name="Tian J."/>
            <person name="Zhou Y."/>
            <person name="Sheng Y."/>
            <person name="Liu T."/>
            <person name="Pan Y."/>
            <person name="Xia L."/>
            <person name="Li J."/>
            <person name="Zhao F."/>
            <person name="Cao W."/>
        </authorList>
    </citation>
    <scope>NUCLEOTIDE SEQUENCE</scope>
    <source>
        <strain evidence="1">Dsil-2018</strain>
    </source>
</reference>
<comment type="caution">
    <text evidence="1">The sequence shown here is derived from an EMBL/GenBank/DDBJ whole genome shotgun (WGS) entry which is preliminary data.</text>
</comment>
<proteinExistence type="predicted"/>
<name>A0ACB8D0H3_DERSI</name>